<evidence type="ECO:0000313" key="3">
    <source>
        <dbReference type="Proteomes" id="UP001175000"/>
    </source>
</evidence>
<comment type="caution">
    <text evidence="2">The sequence shown here is derived from an EMBL/GenBank/DDBJ whole genome shotgun (WGS) entry which is preliminary data.</text>
</comment>
<feature type="region of interest" description="Disordered" evidence="1">
    <location>
        <begin position="25"/>
        <end position="101"/>
    </location>
</feature>
<evidence type="ECO:0000256" key="1">
    <source>
        <dbReference type="SAM" id="MobiDB-lite"/>
    </source>
</evidence>
<gene>
    <name evidence="2" type="ORF">B0T14DRAFT_334411</name>
</gene>
<accession>A0AA39TLI2</accession>
<organism evidence="2 3">
    <name type="scientific">Immersiella caudata</name>
    <dbReference type="NCBI Taxonomy" id="314043"/>
    <lineage>
        <taxon>Eukaryota</taxon>
        <taxon>Fungi</taxon>
        <taxon>Dikarya</taxon>
        <taxon>Ascomycota</taxon>
        <taxon>Pezizomycotina</taxon>
        <taxon>Sordariomycetes</taxon>
        <taxon>Sordariomycetidae</taxon>
        <taxon>Sordariales</taxon>
        <taxon>Lasiosphaeriaceae</taxon>
        <taxon>Immersiella</taxon>
    </lineage>
</organism>
<sequence>MSLNLLKSRAVPVLVTVALGSGIYWQTRGGRNQPHGRTEGSQHAISETLEAIGGTGGKRARHRDDPDYESGYNSRKDPKVMSHSPTSVKRSRVKMEDREDV</sequence>
<dbReference type="Proteomes" id="UP001175000">
    <property type="component" value="Unassembled WGS sequence"/>
</dbReference>
<dbReference type="EMBL" id="JAULSU010000007">
    <property type="protein sequence ID" value="KAK0611734.1"/>
    <property type="molecule type" value="Genomic_DNA"/>
</dbReference>
<evidence type="ECO:0000313" key="2">
    <source>
        <dbReference type="EMBL" id="KAK0611734.1"/>
    </source>
</evidence>
<keyword evidence="3" id="KW-1185">Reference proteome</keyword>
<dbReference type="AlphaFoldDB" id="A0AA39TLI2"/>
<protein>
    <submittedName>
        <fullName evidence="2">Uncharacterized protein</fullName>
    </submittedName>
</protein>
<reference evidence="2" key="1">
    <citation type="submission" date="2023-06" db="EMBL/GenBank/DDBJ databases">
        <title>Genome-scale phylogeny and comparative genomics of the fungal order Sordariales.</title>
        <authorList>
            <consortium name="Lawrence Berkeley National Laboratory"/>
            <person name="Hensen N."/>
            <person name="Bonometti L."/>
            <person name="Westerberg I."/>
            <person name="Brannstrom I.O."/>
            <person name="Guillou S."/>
            <person name="Cros-Aarteil S."/>
            <person name="Calhoun S."/>
            <person name="Haridas S."/>
            <person name="Kuo A."/>
            <person name="Mondo S."/>
            <person name="Pangilinan J."/>
            <person name="Riley R."/>
            <person name="Labutti K."/>
            <person name="Andreopoulos B."/>
            <person name="Lipzen A."/>
            <person name="Chen C."/>
            <person name="Yanf M."/>
            <person name="Daum C."/>
            <person name="Ng V."/>
            <person name="Clum A."/>
            <person name="Steindorff A."/>
            <person name="Ohm R."/>
            <person name="Martin F."/>
            <person name="Silar P."/>
            <person name="Natvig D."/>
            <person name="Lalanne C."/>
            <person name="Gautier V."/>
            <person name="Ament-Velasquez S.L."/>
            <person name="Kruys A."/>
            <person name="Hutchinson M.I."/>
            <person name="Powell A.J."/>
            <person name="Barry K."/>
            <person name="Miller A.N."/>
            <person name="Grigoriev I.V."/>
            <person name="Debuchy R."/>
            <person name="Gladieux P."/>
            <person name="Thoren M.H."/>
            <person name="Johannesson H."/>
        </authorList>
    </citation>
    <scope>NUCLEOTIDE SEQUENCE</scope>
    <source>
        <strain evidence="2">CBS 606.72</strain>
    </source>
</reference>
<name>A0AA39TLI2_9PEZI</name>
<proteinExistence type="predicted"/>